<reference evidence="1 2" key="1">
    <citation type="submission" date="2018-08" db="EMBL/GenBank/DDBJ databases">
        <authorList>
            <consortium name="PulseNet: The National Subtyping Network for Foodborne Disease Surveillance"/>
            <person name="Tarr C.L."/>
            <person name="Trees E."/>
            <person name="Katz L.S."/>
            <person name="Carleton-Romer H.A."/>
            <person name="Stroika S."/>
            <person name="Kucerova Z."/>
            <person name="Roache K.F."/>
            <person name="Sabol A.L."/>
            <person name="Besser J."/>
            <person name="Gerner-Smidt P."/>
        </authorList>
    </citation>
    <scope>NUCLEOTIDE SEQUENCE [LARGE SCALE GENOMIC DNA]</scope>
    <source>
        <strain evidence="1 2">PNUSAE011918</strain>
    </source>
</reference>
<protein>
    <submittedName>
        <fullName evidence="1">Uncharacterized protein</fullName>
    </submittedName>
</protein>
<dbReference type="EMBL" id="AASCBU010000022">
    <property type="protein sequence ID" value="EFA8786035.1"/>
    <property type="molecule type" value="Genomic_DNA"/>
</dbReference>
<name>A0A8S7B5Y4_ECOLX</name>
<gene>
    <name evidence="1" type="ORF">C2R31_003935</name>
</gene>
<organism evidence="1 2">
    <name type="scientific">Escherichia coli</name>
    <dbReference type="NCBI Taxonomy" id="562"/>
    <lineage>
        <taxon>Bacteria</taxon>
        <taxon>Pseudomonadati</taxon>
        <taxon>Pseudomonadota</taxon>
        <taxon>Gammaproteobacteria</taxon>
        <taxon>Enterobacterales</taxon>
        <taxon>Enterobacteriaceae</taxon>
        <taxon>Escherichia</taxon>
    </lineage>
</organism>
<evidence type="ECO:0000313" key="1">
    <source>
        <dbReference type="EMBL" id="EFA8786035.1"/>
    </source>
</evidence>
<comment type="caution">
    <text evidence="1">The sequence shown here is derived from an EMBL/GenBank/DDBJ whole genome shotgun (WGS) entry which is preliminary data.</text>
</comment>
<dbReference type="Proteomes" id="UP000567387">
    <property type="component" value="Unassembled WGS sequence"/>
</dbReference>
<proteinExistence type="predicted"/>
<dbReference type="AlphaFoldDB" id="A0A8S7B5Y4"/>
<sequence>MKKKHYTYLDIKLKVASSFVWAGHMSAIETAARKGRFAVSFRAAGEYTLEAIAKGAAAKGHNILEKTIKPSSIEKVYGEMAKEKWNMLKQAGLTGYVGHWEHNELKGIYMSSCHSLDNFAQYHIYPIDMRTQATLDKSIDFLRLSKNWEVQLFTGDYDTHDMITFRGAGRPRSVLVNSMEEKMIINAINMEISKIDPHRPFNSVEYNVVRHGPQVNFSSYMLAHESQNVVSNNGFLGSVARPGEFPIAMCDRGTWKIIYNLLELTDFYNSIGARIKETWIENGERVFQETSNGMVRLGRRRCTITY</sequence>
<dbReference type="RefSeq" id="WP_180555469.1">
    <property type="nucleotide sequence ID" value="NZ_BAAGAL010000047.1"/>
</dbReference>
<accession>A0A8S7B5Y4</accession>
<evidence type="ECO:0000313" key="2">
    <source>
        <dbReference type="Proteomes" id="UP000567387"/>
    </source>
</evidence>